<keyword evidence="2" id="KW-0238">DNA-binding</keyword>
<dbReference type="Proteomes" id="UP000018780">
    <property type="component" value="Chromosome"/>
</dbReference>
<proteinExistence type="inferred from homology"/>
<evidence type="ECO:0000256" key="2">
    <source>
        <dbReference type="ARBA" id="ARBA00023125"/>
    </source>
</evidence>
<accession>V9VWH4</accession>
<keyword evidence="5" id="KW-1185">Reference proteome</keyword>
<dbReference type="SUPFAM" id="SSF47729">
    <property type="entry name" value="IHF-like DNA-binding proteins"/>
    <property type="match status" value="1"/>
</dbReference>
<sequence>MNKKELVGLAVERSGVKKKDAKPVVEAVLALLGEAVAGGRELNLKPFGKLRINRSQERSNGKVFVCKLRQPAVTKNAAVENSGEAGNSSKDPLAEAASDG</sequence>
<dbReference type="KEGG" id="lmd:METH_11590"/>
<comment type="similarity">
    <text evidence="1">Belongs to the bacterial histone-like protein family.</text>
</comment>
<dbReference type="GO" id="GO:0030527">
    <property type="term" value="F:structural constituent of chromatin"/>
    <property type="evidence" value="ECO:0007669"/>
    <property type="project" value="InterPro"/>
</dbReference>
<dbReference type="InterPro" id="IPR000119">
    <property type="entry name" value="Hist_DNA-bd"/>
</dbReference>
<reference evidence="4 5" key="1">
    <citation type="submission" date="2013-09" db="EMBL/GenBank/DDBJ databases">
        <authorList>
            <consortium name="DOE Joint Genome Institute"/>
            <person name="Klenk H.-P."/>
            <person name="Huntemann M."/>
            <person name="Han J."/>
            <person name="Chen A."/>
            <person name="Kyrpides N."/>
            <person name="Mavromatis K."/>
            <person name="Markowitz V."/>
            <person name="Palaniappan K."/>
            <person name="Ivanova N."/>
            <person name="Schaumberg A."/>
            <person name="Pati A."/>
            <person name="Liolios K."/>
            <person name="Nordberg H.P."/>
            <person name="Cantor M.N."/>
            <person name="Hua S.X."/>
            <person name="Woyke T."/>
        </authorList>
    </citation>
    <scope>NUCLEOTIDE SEQUENCE [LARGE SCALE GENOMIC DNA]</scope>
    <source>
        <strain evidence="4 5">DSM 14336</strain>
    </source>
</reference>
<dbReference type="Pfam" id="PF00216">
    <property type="entry name" value="Bac_DNA_binding"/>
    <property type="match status" value="1"/>
</dbReference>
<dbReference type="EMBL" id="CP006773">
    <property type="protein sequence ID" value="AHD01227.1"/>
    <property type="molecule type" value="Genomic_DNA"/>
</dbReference>
<gene>
    <name evidence="4" type="ORF">METH_11590</name>
</gene>
<evidence type="ECO:0000256" key="1">
    <source>
        <dbReference type="ARBA" id="ARBA00010529"/>
    </source>
</evidence>
<organism evidence="4 5">
    <name type="scientific">Leisingera methylohalidivorans DSM 14336</name>
    <dbReference type="NCBI Taxonomy" id="999552"/>
    <lineage>
        <taxon>Bacteria</taxon>
        <taxon>Pseudomonadati</taxon>
        <taxon>Pseudomonadota</taxon>
        <taxon>Alphaproteobacteria</taxon>
        <taxon>Rhodobacterales</taxon>
        <taxon>Roseobacteraceae</taxon>
        <taxon>Leisingera</taxon>
    </lineage>
</organism>
<dbReference type="STRING" id="999552.METH_11590"/>
<dbReference type="AlphaFoldDB" id="V9VWH4"/>
<evidence type="ECO:0000313" key="5">
    <source>
        <dbReference type="Proteomes" id="UP000018780"/>
    </source>
</evidence>
<name>V9VWH4_9RHOB</name>
<dbReference type="Gene3D" id="4.10.520.10">
    <property type="entry name" value="IHF-like DNA-binding proteins"/>
    <property type="match status" value="1"/>
</dbReference>
<protein>
    <submittedName>
        <fullName evidence="4">Integration host factor</fullName>
    </submittedName>
</protein>
<dbReference type="HOGENOM" id="CLU_147398_0_0_5"/>
<evidence type="ECO:0000313" key="4">
    <source>
        <dbReference type="EMBL" id="AHD01227.1"/>
    </source>
</evidence>
<feature type="region of interest" description="Disordered" evidence="3">
    <location>
        <begin position="76"/>
        <end position="100"/>
    </location>
</feature>
<evidence type="ECO:0000256" key="3">
    <source>
        <dbReference type="SAM" id="MobiDB-lite"/>
    </source>
</evidence>
<dbReference type="InterPro" id="IPR010992">
    <property type="entry name" value="IHF-like_DNA-bd_dom_sf"/>
</dbReference>
<dbReference type="PATRIC" id="fig|999552.6.peg.2308"/>
<dbReference type="GO" id="GO:0003677">
    <property type="term" value="F:DNA binding"/>
    <property type="evidence" value="ECO:0007669"/>
    <property type="project" value="UniProtKB-KW"/>
</dbReference>